<keyword evidence="2" id="KW-0175">Coiled coil</keyword>
<dbReference type="PANTHER" id="PTHR31088:SF6">
    <property type="entry name" value="PHAGE SHOCK PROTEIN A"/>
    <property type="match status" value="1"/>
</dbReference>
<dbReference type="Pfam" id="PF04012">
    <property type="entry name" value="PspA_IM30"/>
    <property type="match status" value="1"/>
</dbReference>
<organism evidence="4 5">
    <name type="scientific">Streptomyces longispororuber</name>
    <dbReference type="NCBI Taxonomy" id="68230"/>
    <lineage>
        <taxon>Bacteria</taxon>
        <taxon>Bacillati</taxon>
        <taxon>Actinomycetota</taxon>
        <taxon>Actinomycetes</taxon>
        <taxon>Kitasatosporales</taxon>
        <taxon>Streptomycetaceae</taxon>
        <taxon>Streptomyces</taxon>
    </lineage>
</organism>
<reference evidence="4" key="1">
    <citation type="journal article" date="2014" name="Int. J. Syst. Evol. Microbiol.">
        <title>Complete genome sequence of Corynebacterium casei LMG S-19264T (=DSM 44701T), isolated from a smear-ripened cheese.</title>
        <authorList>
            <consortium name="US DOE Joint Genome Institute (JGI-PGF)"/>
            <person name="Walter F."/>
            <person name="Albersmeier A."/>
            <person name="Kalinowski J."/>
            <person name="Ruckert C."/>
        </authorList>
    </citation>
    <scope>NUCLEOTIDE SEQUENCE</scope>
    <source>
        <strain evidence="4">JCM 4784</strain>
    </source>
</reference>
<keyword evidence="5" id="KW-1185">Reference proteome</keyword>
<dbReference type="EMBL" id="BNBT01000273">
    <property type="protein sequence ID" value="GHF00703.1"/>
    <property type="molecule type" value="Genomic_DNA"/>
</dbReference>
<dbReference type="InterPro" id="IPR007157">
    <property type="entry name" value="PspA_VIPP1"/>
</dbReference>
<evidence type="ECO:0000256" key="2">
    <source>
        <dbReference type="SAM" id="Coils"/>
    </source>
</evidence>
<comment type="caution">
    <text evidence="4">The sequence shown here is derived from an EMBL/GenBank/DDBJ whole genome shotgun (WGS) entry which is preliminary data.</text>
</comment>
<sequence length="234" mass="25525">MTKHTILGRVTRLAKARTHTVLDLAEDPRQVFERLVRDYTDTIEEAERAAAAAAADLRLLRQDQEEDLRAAVAWAARARDTSRRADVLRAAGNAAAADRFDRLAKVALGRQVRAEREAADAEPVIAAQGDMVARLKEGLDSMRIKLTELRSARDRAAARARAAEGAPGGTGGADVLDPRGELGRFEEKVRREEARALGRPEPAASPLDDQFERVESLDDEAEVEARLAALKATT</sequence>
<feature type="coiled-coil region" evidence="2">
    <location>
        <begin position="29"/>
        <end position="63"/>
    </location>
</feature>
<accession>A0A919ADP6</accession>
<dbReference type="AlphaFoldDB" id="A0A919ADP6"/>
<feature type="region of interest" description="Disordered" evidence="3">
    <location>
        <begin position="158"/>
        <end position="185"/>
    </location>
</feature>
<evidence type="ECO:0000256" key="1">
    <source>
        <dbReference type="ARBA" id="ARBA00043985"/>
    </source>
</evidence>
<dbReference type="Proteomes" id="UP000608024">
    <property type="component" value="Unassembled WGS sequence"/>
</dbReference>
<feature type="region of interest" description="Disordered" evidence="3">
    <location>
        <begin position="191"/>
        <end position="210"/>
    </location>
</feature>
<evidence type="ECO:0000313" key="5">
    <source>
        <dbReference type="Proteomes" id="UP000608024"/>
    </source>
</evidence>
<reference evidence="4" key="2">
    <citation type="submission" date="2020-09" db="EMBL/GenBank/DDBJ databases">
        <authorList>
            <person name="Sun Q."/>
            <person name="Ohkuma M."/>
        </authorList>
    </citation>
    <scope>NUCLEOTIDE SEQUENCE</scope>
    <source>
        <strain evidence="4">JCM 4784</strain>
    </source>
</reference>
<gene>
    <name evidence="4" type="ORF">GCM10018785_74640</name>
</gene>
<dbReference type="PANTHER" id="PTHR31088">
    <property type="entry name" value="MEMBRANE-ASSOCIATED PROTEIN VIPP1, CHLOROPLASTIC"/>
    <property type="match status" value="1"/>
</dbReference>
<proteinExistence type="inferred from homology"/>
<evidence type="ECO:0008006" key="6">
    <source>
        <dbReference type="Google" id="ProtNLM"/>
    </source>
</evidence>
<comment type="similarity">
    <text evidence="1">Belongs to the PspA/Vipp/IM30 family.</text>
</comment>
<feature type="compositionally biased region" description="Basic and acidic residues" evidence="3">
    <location>
        <begin position="176"/>
        <end position="185"/>
    </location>
</feature>
<protein>
    <recommendedName>
        <fullName evidence="6">PspA/IM30 family protein</fullName>
    </recommendedName>
</protein>
<evidence type="ECO:0000313" key="4">
    <source>
        <dbReference type="EMBL" id="GHF00703.1"/>
    </source>
</evidence>
<dbReference type="RefSeq" id="WP_190140696.1">
    <property type="nucleotide sequence ID" value="NZ_BNBT01000273.1"/>
</dbReference>
<name>A0A919ADP6_9ACTN</name>
<evidence type="ECO:0000256" key="3">
    <source>
        <dbReference type="SAM" id="MobiDB-lite"/>
    </source>
</evidence>